<proteinExistence type="predicted"/>
<gene>
    <name evidence="1" type="ORF">DFO61_3356</name>
</gene>
<evidence type="ECO:0000313" key="1">
    <source>
        <dbReference type="EMBL" id="RIA22666.1"/>
    </source>
</evidence>
<accession>A0A397MCC4</accession>
<dbReference type="AlphaFoldDB" id="A0A397MCC4"/>
<dbReference type="InterPro" id="IPR016893">
    <property type="entry name" value="UCP028589"/>
</dbReference>
<dbReference type="RefSeq" id="WP_119693815.1">
    <property type="nucleotide sequence ID" value="NZ_QXDA01000004.1"/>
</dbReference>
<protein>
    <submittedName>
        <fullName evidence="1">Uncharacterized protein</fullName>
    </submittedName>
</protein>
<name>A0A397MCC4_ECTOL</name>
<dbReference type="EMBL" id="QXDA01000004">
    <property type="protein sequence ID" value="RIA22666.1"/>
    <property type="molecule type" value="Genomic_DNA"/>
</dbReference>
<reference evidence="1 2" key="1">
    <citation type="submission" date="2018-08" db="EMBL/GenBank/DDBJ databases">
        <title>Genome sequencing of rice bacterial endophytes.</title>
        <authorList>
            <person name="Venturi V."/>
        </authorList>
    </citation>
    <scope>NUCLEOTIDE SEQUENCE [LARGE SCALE GENOMIC DNA]</scope>
    <source>
        <strain evidence="1 2">E1205</strain>
    </source>
</reference>
<dbReference type="PIRSF" id="PIRSF028589">
    <property type="entry name" value="UCP028589"/>
    <property type="match status" value="1"/>
</dbReference>
<evidence type="ECO:0000313" key="2">
    <source>
        <dbReference type="Proteomes" id="UP000265836"/>
    </source>
</evidence>
<organism evidence="1 2">
    <name type="scientific">Ectopseudomonas oleovorans</name>
    <name type="common">Pseudomonas oleovorans</name>
    <dbReference type="NCBI Taxonomy" id="301"/>
    <lineage>
        <taxon>Bacteria</taxon>
        <taxon>Pseudomonadati</taxon>
        <taxon>Pseudomonadota</taxon>
        <taxon>Gammaproteobacteria</taxon>
        <taxon>Pseudomonadales</taxon>
        <taxon>Pseudomonadaceae</taxon>
        <taxon>Ectopseudomonas</taxon>
    </lineage>
</organism>
<comment type="caution">
    <text evidence="1">The sequence shown here is derived from an EMBL/GenBank/DDBJ whole genome shotgun (WGS) entry which is preliminary data.</text>
</comment>
<sequence length="247" mass="26286">MTDLRGAYLGVGKLYLEDLDDPKGLIFIGNVNSLTYEATPQEIEEQDYTTPGGGLDSSVQRIASLNVNYNARHFKKANMARALYGSSADVAAGTATGEEHKAYPGALLMLGNPGATNVVVTPAAGGPALVLDTDYTLDPAGFPVIAEGGAVTDAGMDVEVDYSYSKHATIQALTKSGKRFRQVFVGLNEARSNKPVVIEVFRINHSPATLGFIGDEFQGMEFTAKAEKDPTKVGTGLSQYMVIKDVE</sequence>
<dbReference type="Proteomes" id="UP000265836">
    <property type="component" value="Unassembled WGS sequence"/>
</dbReference>